<evidence type="ECO:0000256" key="3">
    <source>
        <dbReference type="ARBA" id="ARBA00011048"/>
    </source>
</evidence>
<dbReference type="GO" id="GO:0008670">
    <property type="term" value="F:2,4-dienoyl-CoA reductase (NADPH) activity"/>
    <property type="evidence" value="ECO:0007669"/>
    <property type="project" value="UniProtKB-EC"/>
</dbReference>
<feature type="domain" description="NADH:flavin oxidoreductase/NADH oxidase N-terminal" evidence="10">
    <location>
        <begin position="6"/>
        <end position="326"/>
    </location>
</feature>
<accession>A0ABM7DAD6</accession>
<dbReference type="SUPFAM" id="SSF51395">
    <property type="entry name" value="FMN-linked oxidoreductases"/>
    <property type="match status" value="1"/>
</dbReference>
<sequence length="671" mass="73180">MLFPHLLKPLDLGFTQLKNRVLMGSMHTGLEEERGGFEKLAAFYRERAEGGVGLIVTGGISPNLRGRLAPHASQLSFPWQVSRHRIVTDAVHEAGGKICMQILHAGRYGYHPFSLAPSAIKAPITPFKPSAMSSRQVKGTIKDYAASAKLARKAGYDGVEVMGSEGYLINQFICARTNKRTDEWGGSFENRIRFSLEIVRAIRATVGTDFIIIFRLSMLDLVEDGSNWDEVVALAKALEQAGVTIINTGIGWHEARVPTIATSVPRAAFAWVTERLKSEVSVPLVATNRINTPEIAETILASGQADMVSMARPFLADPEFVNKAAADKSALINTCIGCNQACLDHTFKMQRATCLVNPRACYETEITFNPAQQPKKIAVMGAGPAGMAFSIYAAGRGHKVVLFEAKSEVGGQFNLARKIPGKEEFNETIRYFTNQMQETGVELRLNTRLDASVLNDEDFDEVVIASGVVPRAVELPGFDSPRVVTYQQVLNGDVEVGKKVALIGAGGIGFDMAHFLGEKGSSTLDPKRWRDQWGIDEAYEHRGGLKAAVKEPAERTIYLLQRKTTPMGKGLGKTTGWIHRAVAKMHGVVQMTGVSYESFDEQGLHIKVNDEAKVLDVDTVVLCAGQESNRTLLSEMEGTGKPVHLIGGVDVAAELDAKRAIRQGAELAMRM</sequence>
<dbReference type="PRINTS" id="PR00368">
    <property type="entry name" value="FADPNR"/>
</dbReference>
<dbReference type="Gene3D" id="3.20.20.70">
    <property type="entry name" value="Aldolase class I"/>
    <property type="match status" value="1"/>
</dbReference>
<dbReference type="RefSeq" id="WP_126166885.1">
    <property type="nucleotide sequence ID" value="NZ_CP020373.1"/>
</dbReference>
<dbReference type="Pfam" id="PF07992">
    <property type="entry name" value="Pyr_redox_2"/>
    <property type="match status" value="1"/>
</dbReference>
<dbReference type="PANTHER" id="PTHR42917">
    <property type="entry name" value="2,4-DIENOYL-COA REDUCTASE"/>
    <property type="match status" value="1"/>
</dbReference>
<reference evidence="13" key="1">
    <citation type="submission" date="2017-03" db="EMBL/GenBank/DDBJ databases">
        <title>Full genome sequence of a non-lethal Shewanella isolate that potentiates virulence of Vibio parahaemolyticus causing acute hepatopancreatic necrosis disease (AHPND) in shrimp.</title>
        <authorList>
            <person name="Prachumwat A."/>
            <person name="Sritunyalucksana K."/>
        </authorList>
    </citation>
    <scope>NUCLEOTIDE SEQUENCE [LARGE SCALE GENOMIC DNA]</scope>
    <source>
        <strain evidence="13">TH2012</strain>
    </source>
</reference>
<organism evidence="12 13">
    <name type="scientific">Shewanella khirikhana</name>
    <dbReference type="NCBI Taxonomy" id="1965282"/>
    <lineage>
        <taxon>Bacteria</taxon>
        <taxon>Pseudomonadati</taxon>
        <taxon>Pseudomonadota</taxon>
        <taxon>Gammaproteobacteria</taxon>
        <taxon>Alteromonadales</taxon>
        <taxon>Shewanellaceae</taxon>
        <taxon>Shewanella</taxon>
    </lineage>
</organism>
<feature type="domain" description="FAD/NAD(P)-binding" evidence="11">
    <location>
        <begin position="376"/>
        <end position="644"/>
    </location>
</feature>
<keyword evidence="8" id="KW-0408">Iron</keyword>
<evidence type="ECO:0000259" key="11">
    <source>
        <dbReference type="Pfam" id="PF07992"/>
    </source>
</evidence>
<dbReference type="InterPro" id="IPR023753">
    <property type="entry name" value="FAD/NAD-binding_dom"/>
</dbReference>
<evidence type="ECO:0000259" key="10">
    <source>
        <dbReference type="Pfam" id="PF00724"/>
    </source>
</evidence>
<gene>
    <name evidence="12" type="primary">fadH_1</name>
    <name evidence="12" type="ORF">STH12_01401</name>
</gene>
<dbReference type="CDD" id="cd02930">
    <property type="entry name" value="DCR_FMN"/>
    <property type="match status" value="1"/>
</dbReference>
<evidence type="ECO:0000313" key="13">
    <source>
        <dbReference type="Proteomes" id="UP000278437"/>
    </source>
</evidence>
<proteinExistence type="inferred from homology"/>
<evidence type="ECO:0000313" key="12">
    <source>
        <dbReference type="EMBL" id="AZQ10522.1"/>
    </source>
</evidence>
<dbReference type="PANTHER" id="PTHR42917:SF2">
    <property type="entry name" value="2,4-DIENOYL-COA REDUCTASE [(2E)-ENOYL-COA-PRODUCING]"/>
    <property type="match status" value="1"/>
</dbReference>
<evidence type="ECO:0000256" key="2">
    <source>
        <dbReference type="ARBA" id="ARBA00001966"/>
    </source>
</evidence>
<dbReference type="InterPro" id="IPR013785">
    <property type="entry name" value="Aldolase_TIM"/>
</dbReference>
<evidence type="ECO:0000256" key="1">
    <source>
        <dbReference type="ARBA" id="ARBA00001917"/>
    </source>
</evidence>
<keyword evidence="5" id="KW-0288">FMN</keyword>
<name>A0ABM7DAD6_9GAMM</name>
<evidence type="ECO:0000256" key="4">
    <source>
        <dbReference type="ARBA" id="ARBA00022630"/>
    </source>
</evidence>
<evidence type="ECO:0000256" key="6">
    <source>
        <dbReference type="ARBA" id="ARBA00022723"/>
    </source>
</evidence>
<evidence type="ECO:0000256" key="9">
    <source>
        <dbReference type="ARBA" id="ARBA00023014"/>
    </source>
</evidence>
<dbReference type="Pfam" id="PF00724">
    <property type="entry name" value="Oxidored_FMN"/>
    <property type="match status" value="1"/>
</dbReference>
<dbReference type="PRINTS" id="PR00469">
    <property type="entry name" value="PNDRDTASEII"/>
</dbReference>
<evidence type="ECO:0000256" key="5">
    <source>
        <dbReference type="ARBA" id="ARBA00022643"/>
    </source>
</evidence>
<dbReference type="SUPFAM" id="SSF51905">
    <property type="entry name" value="FAD/NAD(P)-binding domain"/>
    <property type="match status" value="1"/>
</dbReference>
<keyword evidence="13" id="KW-1185">Reference proteome</keyword>
<dbReference type="InterPro" id="IPR001155">
    <property type="entry name" value="OxRdtase_FMN_N"/>
</dbReference>
<dbReference type="Proteomes" id="UP000278437">
    <property type="component" value="Chromosome"/>
</dbReference>
<comment type="similarity">
    <text evidence="3">In the N-terminal section; belongs to the NADH:flavin oxidoreductase/NADH oxidase family.</text>
</comment>
<keyword evidence="9" id="KW-0411">Iron-sulfur</keyword>
<dbReference type="EC" id="1.3.1.34" evidence="12"/>
<dbReference type="Gene3D" id="3.40.50.720">
    <property type="entry name" value="NAD(P)-binding Rossmann-like Domain"/>
    <property type="match status" value="1"/>
</dbReference>
<dbReference type="InterPro" id="IPR051793">
    <property type="entry name" value="NADH:flavin_oxidoreductase"/>
</dbReference>
<dbReference type="EMBL" id="CP020373">
    <property type="protein sequence ID" value="AZQ10522.1"/>
    <property type="molecule type" value="Genomic_DNA"/>
</dbReference>
<evidence type="ECO:0000256" key="8">
    <source>
        <dbReference type="ARBA" id="ARBA00023004"/>
    </source>
</evidence>
<protein>
    <submittedName>
        <fullName evidence="12">2,4-dienoyl-CoA reductase [NADPH]</fullName>
        <ecNumber evidence="12">1.3.1.34</ecNumber>
    </submittedName>
</protein>
<comment type="cofactor">
    <cofactor evidence="2">
        <name>[4Fe-4S] cluster</name>
        <dbReference type="ChEBI" id="CHEBI:49883"/>
    </cofactor>
</comment>
<dbReference type="Gene3D" id="3.50.50.60">
    <property type="entry name" value="FAD/NAD(P)-binding domain"/>
    <property type="match status" value="1"/>
</dbReference>
<keyword evidence="6" id="KW-0479">Metal-binding</keyword>
<comment type="cofactor">
    <cofactor evidence="1">
        <name>FMN</name>
        <dbReference type="ChEBI" id="CHEBI:58210"/>
    </cofactor>
</comment>
<dbReference type="InterPro" id="IPR036188">
    <property type="entry name" value="FAD/NAD-bd_sf"/>
</dbReference>
<keyword evidence="4" id="KW-0285">Flavoprotein</keyword>
<evidence type="ECO:0000256" key="7">
    <source>
        <dbReference type="ARBA" id="ARBA00023002"/>
    </source>
</evidence>
<keyword evidence="7 12" id="KW-0560">Oxidoreductase</keyword>